<organism evidence="6 7">
    <name type="scientific">Polysphondylium violaceum</name>
    <dbReference type="NCBI Taxonomy" id="133409"/>
    <lineage>
        <taxon>Eukaryota</taxon>
        <taxon>Amoebozoa</taxon>
        <taxon>Evosea</taxon>
        <taxon>Eumycetozoa</taxon>
        <taxon>Dictyostelia</taxon>
        <taxon>Dictyosteliales</taxon>
        <taxon>Dictyosteliaceae</taxon>
        <taxon>Polysphondylium</taxon>
    </lineage>
</organism>
<dbReference type="HAMAP" id="MF_03187">
    <property type="entry name" value="Methyltr_EFM5"/>
    <property type="match status" value="1"/>
</dbReference>
<sequence>MSDSDDEITLSIESMNALKEFLKEREETVQKEQETKEIQEDWQLSQFWYAEETSEHVAKVLETEAGESSIVVCLSTPSIYKVLDKYKETSKINSFLFEYDKRFSCYGDRFCFYDYNQPLNVPKELVEKVDYICLDPPFLSEECLEKVTETIKLLRKGPETKLLLMTGRIQWPHIQRLLPDMKICKFEPKHPRLQNDFFACCNYDSKLLFE</sequence>
<accession>A0A8J4V1K8</accession>
<dbReference type="InterPro" id="IPR019369">
    <property type="entry name" value="Efm5/EEF1AKMT1"/>
</dbReference>
<name>A0A8J4V1K8_9MYCE</name>
<keyword evidence="4 5" id="KW-0808">Transferase</keyword>
<dbReference type="EMBL" id="AJWJ01001125">
    <property type="protein sequence ID" value="KAF2068219.1"/>
    <property type="molecule type" value="Genomic_DNA"/>
</dbReference>
<keyword evidence="7" id="KW-1185">Reference proteome</keyword>
<dbReference type="PANTHER" id="PTHR13200:SF0">
    <property type="entry name" value="EEF1A LYSINE METHYLTRANSFERASE 1"/>
    <property type="match status" value="1"/>
</dbReference>
<dbReference type="PANTHER" id="PTHR13200">
    <property type="entry name" value="EEF1A LYSINE METHYLTRANSFERASE 1"/>
    <property type="match status" value="1"/>
</dbReference>
<dbReference type="EC" id="2.1.1.-" evidence="5"/>
<dbReference type="InterPro" id="IPR041370">
    <property type="entry name" value="Mlase_EEF1AKMT1/ZCCHC4"/>
</dbReference>
<comment type="function">
    <text evidence="5">S-adenosyl-L-methionine-dependent protein-lysine N-methyltransferase that methylates elongation factor 1-alpha.</text>
</comment>
<dbReference type="Pfam" id="PF10237">
    <property type="entry name" value="N6-adenineMlase"/>
    <property type="match status" value="1"/>
</dbReference>
<comment type="subcellular location">
    <subcellularLocation>
        <location evidence="1 5">Cytoplasm</location>
    </subcellularLocation>
</comment>
<evidence type="ECO:0000256" key="1">
    <source>
        <dbReference type="ARBA" id="ARBA00004496"/>
    </source>
</evidence>
<evidence type="ECO:0000256" key="3">
    <source>
        <dbReference type="ARBA" id="ARBA00022603"/>
    </source>
</evidence>
<evidence type="ECO:0000313" key="7">
    <source>
        <dbReference type="Proteomes" id="UP000695562"/>
    </source>
</evidence>
<reference evidence="6" key="1">
    <citation type="submission" date="2020-01" db="EMBL/GenBank/DDBJ databases">
        <title>Development of genomics and gene disruption for Polysphondylium violaceum indicates a role for the polyketide synthase stlB in stalk morphogenesis.</title>
        <authorList>
            <person name="Narita B."/>
            <person name="Kawabe Y."/>
            <person name="Kin K."/>
            <person name="Saito T."/>
            <person name="Gibbs R."/>
            <person name="Kuspa A."/>
            <person name="Muzny D."/>
            <person name="Queller D."/>
            <person name="Richards S."/>
            <person name="Strassman J."/>
            <person name="Sucgang R."/>
            <person name="Worley K."/>
            <person name="Schaap P."/>
        </authorList>
    </citation>
    <scope>NUCLEOTIDE SEQUENCE</scope>
    <source>
        <strain evidence="6">QSvi11</strain>
    </source>
</reference>
<gene>
    <name evidence="6" type="ORF">CYY_010455</name>
</gene>
<protein>
    <recommendedName>
        <fullName evidence="5">Protein-lysine N-methyltransferase CYY_010455</fullName>
        <ecNumber evidence="5">2.1.1.-</ecNumber>
    </recommendedName>
</protein>
<dbReference type="GO" id="GO:0005737">
    <property type="term" value="C:cytoplasm"/>
    <property type="evidence" value="ECO:0007669"/>
    <property type="project" value="UniProtKB-SubCell"/>
</dbReference>
<dbReference type="OrthoDB" id="206354at2759"/>
<evidence type="ECO:0000256" key="5">
    <source>
        <dbReference type="HAMAP-Rule" id="MF_03187"/>
    </source>
</evidence>
<dbReference type="AlphaFoldDB" id="A0A8J4V1K8"/>
<keyword evidence="2 5" id="KW-0963">Cytoplasm</keyword>
<proteinExistence type="inferred from homology"/>
<comment type="similarity">
    <text evidence="5">Belongs to the class I-like SAM-binding methyltransferase superfamily. EFM5 family.</text>
</comment>
<comment type="caution">
    <text evidence="6">The sequence shown here is derived from an EMBL/GenBank/DDBJ whole genome shotgun (WGS) entry which is preliminary data.</text>
</comment>
<dbReference type="GO" id="GO:0016279">
    <property type="term" value="F:protein-lysine N-methyltransferase activity"/>
    <property type="evidence" value="ECO:0007669"/>
    <property type="project" value="UniProtKB-UniRule"/>
</dbReference>
<evidence type="ECO:0000256" key="4">
    <source>
        <dbReference type="ARBA" id="ARBA00022679"/>
    </source>
</evidence>
<evidence type="ECO:0000313" key="6">
    <source>
        <dbReference type="EMBL" id="KAF2068219.1"/>
    </source>
</evidence>
<dbReference type="GO" id="GO:0032259">
    <property type="term" value="P:methylation"/>
    <property type="evidence" value="ECO:0007669"/>
    <property type="project" value="UniProtKB-KW"/>
</dbReference>
<keyword evidence="3 5" id="KW-0489">Methyltransferase</keyword>
<evidence type="ECO:0000256" key="2">
    <source>
        <dbReference type="ARBA" id="ARBA00022490"/>
    </source>
</evidence>
<dbReference type="Proteomes" id="UP000695562">
    <property type="component" value="Unassembled WGS sequence"/>
</dbReference>